<keyword evidence="3" id="KW-1185">Reference proteome</keyword>
<name>A0A841HGX1_9GAMM</name>
<evidence type="ECO:0000313" key="3">
    <source>
        <dbReference type="Proteomes" id="UP000588068"/>
    </source>
</evidence>
<dbReference type="Proteomes" id="UP000588068">
    <property type="component" value="Unassembled WGS sequence"/>
</dbReference>
<comment type="caution">
    <text evidence="2">The sequence shown here is derived from an EMBL/GenBank/DDBJ whole genome shotgun (WGS) entry which is preliminary data.</text>
</comment>
<gene>
    <name evidence="2" type="ORF">HNQ60_000660</name>
</gene>
<accession>A0A841HGX1</accession>
<dbReference type="RefSeq" id="WP_184329588.1">
    <property type="nucleotide sequence ID" value="NZ_JACHHZ010000001.1"/>
</dbReference>
<evidence type="ECO:0000313" key="2">
    <source>
        <dbReference type="EMBL" id="MBB6091814.1"/>
    </source>
</evidence>
<feature type="signal peptide" evidence="1">
    <location>
        <begin position="1"/>
        <end position="26"/>
    </location>
</feature>
<protein>
    <recommendedName>
        <fullName evidence="4">Phosphodiesterase</fullName>
    </recommendedName>
</protein>
<organism evidence="2 3">
    <name type="scientific">Povalibacter uvarum</name>
    <dbReference type="NCBI Taxonomy" id="732238"/>
    <lineage>
        <taxon>Bacteria</taxon>
        <taxon>Pseudomonadati</taxon>
        <taxon>Pseudomonadota</taxon>
        <taxon>Gammaproteobacteria</taxon>
        <taxon>Steroidobacterales</taxon>
        <taxon>Steroidobacteraceae</taxon>
        <taxon>Povalibacter</taxon>
    </lineage>
</organism>
<dbReference type="AlphaFoldDB" id="A0A841HGX1"/>
<feature type="chain" id="PRO_5032277420" description="Phosphodiesterase" evidence="1">
    <location>
        <begin position="27"/>
        <end position="94"/>
    </location>
</feature>
<sequence length="94" mass="9934">MRAAPRISILAAAFAALVGSAAAVHADELQMPASTSSTGSTPSRGMSMEKVEATFGAPSNREPAVGQPPITRWEYPAYVVYFENNIVLHTVVKS</sequence>
<evidence type="ECO:0008006" key="4">
    <source>
        <dbReference type="Google" id="ProtNLM"/>
    </source>
</evidence>
<reference evidence="2 3" key="1">
    <citation type="submission" date="2020-08" db="EMBL/GenBank/DDBJ databases">
        <title>Genomic Encyclopedia of Type Strains, Phase IV (KMG-IV): sequencing the most valuable type-strain genomes for metagenomic binning, comparative biology and taxonomic classification.</title>
        <authorList>
            <person name="Goeker M."/>
        </authorList>
    </citation>
    <scope>NUCLEOTIDE SEQUENCE [LARGE SCALE GENOMIC DNA]</scope>
    <source>
        <strain evidence="2 3">DSM 26723</strain>
    </source>
</reference>
<dbReference type="EMBL" id="JACHHZ010000001">
    <property type="protein sequence ID" value="MBB6091814.1"/>
    <property type="molecule type" value="Genomic_DNA"/>
</dbReference>
<evidence type="ECO:0000256" key="1">
    <source>
        <dbReference type="SAM" id="SignalP"/>
    </source>
</evidence>
<proteinExistence type="predicted"/>
<keyword evidence="1" id="KW-0732">Signal</keyword>